<sequence>MKIVSYNVKGLNLPVKRHSLYKDLRTYDADIVCLQETHFRRLDHPKLYTPHYRTQFHSTYRAKSRGVTILIHNRLTMQTHRIITDPRGRYIILICTINGRVYTIVATYAPNNSQTQFLTHLLNKITDVLSGDLIVCGDLNLCMDPAKDRSVPTGTQVGRQFLKLHSILGQHHLYDTWRLLHPTERDYTFRSGVHNSYSRIDYFLLPSNLLSRVTTCEILPFTWSDHAPLLLDIQDEFHSHARPPWRFSEHILKHEPASLAINEALTNYFKENASAEVNPFVVWQAHKAVIRGVCIQWGARLKKQHTAHRLEVLRNIQDIDTQNKLSPTAELADALDDALRSLADLEADRFNLTMHRMKTRFYAFQNKPGRLLARRLKPPPATQGISHLKSDKGLIHNPLDIANKFADFYETLYNLSTDDNVIQPTPDTISDYLHTLHLPKISTSQMANLASPISIEEISEVIKGLQKRKAPGPDGLNGLYYSTFTAHLLPHLHSVFNVAREQGTFPTDMLRAHIITLPKPGKTPDECRNLRPISLLNVDIKLYGKILANRLQHILPTLIGQDQVGFISGRQGPDSTKKLINLMETLQRSGCPCLVLSLDAEKAFDRVNWLFLHETLKMYGFPPPLLTAVKALYDSPSARVLTSGFMSDEFVITNGTRQGCPLSPLLYALVLEPLAQAIRQNDNIRGVPIGPTTYKQQLYADDILLTLTDPEVSLSALYHELEAYSKVSFHLVNLLKTQALPINMTQPFLDTLKAQYKFDWRSNYLVYLGLRISGKLEDLFQYNYERVLSEIRVLIHRWRMKEVSWLGRMAAAKMIILPKLLYVFRALPLSLPRYFLVKVQSVLTSYVWNNKRPRVPRKLLSYRHRDGGLNMIHVQHYYWAACLASLSESFHARPTPQWLSIEAAYMEGHDLTTLLWVPIKDRPRIDSPLASTVLHLKIWDKGFRSFTNHYPISMATPVESFRYLLPHGDYARWAQYGVLNLHHFFEAASILPFETLCTKFKVPNAMFLSYMQIHSYLKAQKIFTTLSAKVPLLSETELFCLDSHSTTKAISMYYRVLNTPQKAVTWTFQKSWERELEQSFTPTQWATAYMFAVGATRCVTLLETQRKILYRWYLTPDRIKKYVPNQPDVCWRCFLAQGSMSHICGIALQ</sequence>
<feature type="domain" description="Reverse transcriptase" evidence="1">
    <location>
        <begin position="498"/>
        <end position="772"/>
    </location>
</feature>
<reference evidence="2" key="2">
    <citation type="submission" date="2025-09" db="UniProtKB">
        <authorList>
            <consortium name="Ensembl"/>
        </authorList>
    </citation>
    <scope>IDENTIFICATION</scope>
</reference>
<dbReference type="InterPro" id="IPR043502">
    <property type="entry name" value="DNA/RNA_pol_sf"/>
</dbReference>
<dbReference type="CDD" id="cd09076">
    <property type="entry name" value="L1-EN"/>
    <property type="match status" value="1"/>
</dbReference>
<dbReference type="InterPro" id="IPR036691">
    <property type="entry name" value="Endo/exonu/phosph_ase_sf"/>
</dbReference>
<dbReference type="OrthoDB" id="410104at2759"/>
<organism evidence="2 3">
    <name type="scientific">Leptobrachium leishanense</name>
    <name type="common">Leishan spiny toad</name>
    <dbReference type="NCBI Taxonomy" id="445787"/>
    <lineage>
        <taxon>Eukaryota</taxon>
        <taxon>Metazoa</taxon>
        <taxon>Chordata</taxon>
        <taxon>Craniata</taxon>
        <taxon>Vertebrata</taxon>
        <taxon>Euteleostomi</taxon>
        <taxon>Amphibia</taxon>
        <taxon>Batrachia</taxon>
        <taxon>Anura</taxon>
        <taxon>Pelobatoidea</taxon>
        <taxon>Megophryidae</taxon>
        <taxon>Leptobrachium</taxon>
    </lineage>
</organism>
<proteinExistence type="predicted"/>
<dbReference type="SUPFAM" id="SSF56219">
    <property type="entry name" value="DNase I-like"/>
    <property type="match status" value="1"/>
</dbReference>
<evidence type="ECO:0000313" key="2">
    <source>
        <dbReference type="Ensembl" id="ENSLLEP00000009995.1"/>
    </source>
</evidence>
<dbReference type="InterPro" id="IPR005135">
    <property type="entry name" value="Endo/exonuclease/phosphatase"/>
</dbReference>
<dbReference type="SUPFAM" id="SSF56672">
    <property type="entry name" value="DNA/RNA polymerases"/>
    <property type="match status" value="1"/>
</dbReference>
<keyword evidence="3" id="KW-1185">Reference proteome</keyword>
<dbReference type="PANTHER" id="PTHR31635:SF196">
    <property type="entry name" value="REVERSE TRANSCRIPTASE DOMAIN-CONTAINING PROTEIN-RELATED"/>
    <property type="match status" value="1"/>
</dbReference>
<dbReference type="GeneTree" id="ENSGT00940000163630"/>
<evidence type="ECO:0000313" key="3">
    <source>
        <dbReference type="Proteomes" id="UP000694569"/>
    </source>
</evidence>
<dbReference type="Proteomes" id="UP000694569">
    <property type="component" value="Unplaced"/>
</dbReference>
<dbReference type="Pfam" id="PF00078">
    <property type="entry name" value="RVT_1"/>
    <property type="match status" value="1"/>
</dbReference>
<reference evidence="2" key="1">
    <citation type="submission" date="2025-08" db="UniProtKB">
        <authorList>
            <consortium name="Ensembl"/>
        </authorList>
    </citation>
    <scope>IDENTIFICATION</scope>
</reference>
<dbReference type="CDD" id="cd01650">
    <property type="entry name" value="RT_nLTR_like"/>
    <property type="match status" value="1"/>
</dbReference>
<dbReference type="GO" id="GO:0003824">
    <property type="term" value="F:catalytic activity"/>
    <property type="evidence" value="ECO:0007669"/>
    <property type="project" value="InterPro"/>
</dbReference>
<evidence type="ECO:0000259" key="1">
    <source>
        <dbReference type="PROSITE" id="PS50878"/>
    </source>
</evidence>
<dbReference type="Gene3D" id="3.60.10.10">
    <property type="entry name" value="Endonuclease/exonuclease/phosphatase"/>
    <property type="match status" value="1"/>
</dbReference>
<dbReference type="PANTHER" id="PTHR31635">
    <property type="entry name" value="REVERSE TRANSCRIPTASE DOMAIN-CONTAINING PROTEIN-RELATED"/>
    <property type="match status" value="1"/>
</dbReference>
<dbReference type="Pfam" id="PF03372">
    <property type="entry name" value="Exo_endo_phos"/>
    <property type="match status" value="1"/>
</dbReference>
<dbReference type="PROSITE" id="PS50878">
    <property type="entry name" value="RT_POL"/>
    <property type="match status" value="1"/>
</dbReference>
<dbReference type="Ensembl" id="ENSLLET00000010383.1">
    <property type="protein sequence ID" value="ENSLLEP00000009995.1"/>
    <property type="gene ID" value="ENSLLEG00000006372.1"/>
</dbReference>
<accession>A0A8C5MCJ8</accession>
<dbReference type="AlphaFoldDB" id="A0A8C5MCJ8"/>
<name>A0A8C5MCJ8_9ANUR</name>
<dbReference type="InterPro" id="IPR000477">
    <property type="entry name" value="RT_dom"/>
</dbReference>
<protein>
    <recommendedName>
        <fullName evidence="1">Reverse transcriptase domain-containing protein</fullName>
    </recommendedName>
</protein>